<organism evidence="2 3">
    <name type="scientific">Bacillus gaemokensis</name>
    <dbReference type="NCBI Taxonomy" id="574375"/>
    <lineage>
        <taxon>Bacteria</taxon>
        <taxon>Bacillati</taxon>
        <taxon>Bacillota</taxon>
        <taxon>Bacilli</taxon>
        <taxon>Bacillales</taxon>
        <taxon>Bacillaceae</taxon>
        <taxon>Bacillus</taxon>
        <taxon>Bacillus cereus group</taxon>
    </lineage>
</organism>
<dbReference type="RefSeq" id="WP_033675280.1">
    <property type="nucleotide sequence ID" value="NZ_JOTM01000013.1"/>
</dbReference>
<sequence length="144" mass="16326">MKISSSIRFWIILMSCMLLGSGFFLALEYNNTSKAEGNRNTAPYELLYAKQNTIPLSSSSSKEKRVIKGMIITEASAHHDLNQIAEEIKEQYKDKDIDEITLSIHNKNNGKYEEDLSYEPISKGTLSITYSPQSHSNTKVLFNE</sequence>
<keyword evidence="1" id="KW-0812">Transmembrane</keyword>
<keyword evidence="3" id="KW-1185">Reference proteome</keyword>
<name>A0A073KB80_9BACI</name>
<protein>
    <recommendedName>
        <fullName evidence="4">Group-specific protein</fullName>
    </recommendedName>
</protein>
<dbReference type="Proteomes" id="UP000027778">
    <property type="component" value="Unassembled WGS sequence"/>
</dbReference>
<evidence type="ECO:0000256" key="1">
    <source>
        <dbReference type="SAM" id="Phobius"/>
    </source>
</evidence>
<reference evidence="2 3" key="1">
    <citation type="submission" date="2014-06" db="EMBL/GenBank/DDBJ databases">
        <title>Draft genome sequence of Bacillus gaemokensis JCM 15801 (MCCC 1A00707).</title>
        <authorList>
            <person name="Lai Q."/>
            <person name="Liu Y."/>
            <person name="Shao Z."/>
        </authorList>
    </citation>
    <scope>NUCLEOTIDE SEQUENCE [LARGE SCALE GENOMIC DNA]</scope>
    <source>
        <strain evidence="2 3">JCM 15801</strain>
    </source>
</reference>
<dbReference type="AlphaFoldDB" id="A0A073KB80"/>
<evidence type="ECO:0000313" key="2">
    <source>
        <dbReference type="EMBL" id="KEK23717.1"/>
    </source>
</evidence>
<evidence type="ECO:0000313" key="3">
    <source>
        <dbReference type="Proteomes" id="UP000027778"/>
    </source>
</evidence>
<evidence type="ECO:0008006" key="4">
    <source>
        <dbReference type="Google" id="ProtNLM"/>
    </source>
</evidence>
<feature type="transmembrane region" description="Helical" evidence="1">
    <location>
        <begin position="7"/>
        <end position="27"/>
    </location>
</feature>
<dbReference type="OrthoDB" id="2854543at2"/>
<accession>A0A073KB80</accession>
<dbReference type="EMBL" id="JOTM01000013">
    <property type="protein sequence ID" value="KEK23717.1"/>
    <property type="molecule type" value="Genomic_DNA"/>
</dbReference>
<keyword evidence="1" id="KW-1133">Transmembrane helix</keyword>
<proteinExistence type="predicted"/>
<gene>
    <name evidence="2" type="ORF">BAGA_07090</name>
</gene>
<comment type="caution">
    <text evidence="2">The sequence shown here is derived from an EMBL/GenBank/DDBJ whole genome shotgun (WGS) entry which is preliminary data.</text>
</comment>
<keyword evidence="1" id="KW-0472">Membrane</keyword>